<evidence type="ECO:0000313" key="1">
    <source>
        <dbReference type="EMBL" id="MEY8013929.1"/>
    </source>
</evidence>
<evidence type="ECO:0000313" key="2">
    <source>
        <dbReference type="Proteomes" id="UP001564760"/>
    </source>
</evidence>
<keyword evidence="2" id="KW-1185">Reference proteome</keyword>
<sequence>MWHTLNPAVFVPLFGNVIVVGVDGCEDASVPEGVVDAALTAHCEVEITGWFERIRAAHG</sequence>
<accession>A0ABV4BUF4</accession>
<protein>
    <submittedName>
        <fullName evidence="1">Uncharacterized protein</fullName>
    </submittedName>
</protein>
<dbReference type="RefSeq" id="WP_369736586.1">
    <property type="nucleotide sequence ID" value="NZ_JBGEDP010000001.1"/>
</dbReference>
<dbReference type="Proteomes" id="UP001564760">
    <property type="component" value="Unassembled WGS sequence"/>
</dbReference>
<name>A0ABV4BUF4_9MYCO</name>
<dbReference type="EMBL" id="JBGEDP010000001">
    <property type="protein sequence ID" value="MEY8013929.1"/>
    <property type="molecule type" value="Genomic_DNA"/>
</dbReference>
<organism evidence="1 2">
    <name type="scientific">Mycobacterium servetii</name>
    <dbReference type="NCBI Taxonomy" id="3237418"/>
    <lineage>
        <taxon>Bacteria</taxon>
        <taxon>Bacillati</taxon>
        <taxon>Actinomycetota</taxon>
        <taxon>Actinomycetes</taxon>
        <taxon>Mycobacteriales</taxon>
        <taxon>Mycobacteriaceae</taxon>
        <taxon>Mycobacterium</taxon>
    </lineage>
</organism>
<proteinExistence type="predicted"/>
<gene>
    <name evidence="1" type="ORF">AB8998_02085</name>
</gene>
<reference evidence="1 2" key="1">
    <citation type="submission" date="2024-08" db="EMBL/GenBank/DDBJ databases">
        <title>Mycobacterium servetensis sp. nov., a novel rapid-growing mycobacterial species recovered from a human patient in Zaragoza, Spain.</title>
        <authorList>
            <person name="Tristancho-Baro A.I."/>
            <person name="Buenestado-Serrano S."/>
            <person name="Garcia De Viedma D."/>
            <person name="Milagro-Beamonte A."/>
            <person name="Burillo N."/>
            <person name="Sanz S."/>
            <person name="Lopez-Calleja A.I."/>
            <person name="Penas-Utrilla D."/>
            <person name="Guardingo M."/>
            <person name="Garcia M.J."/>
            <person name="Vinuelas-Bayon J."/>
        </authorList>
    </citation>
    <scope>NUCLEOTIDE SEQUENCE [LARGE SCALE GENOMIC DNA]</scope>
    <source>
        <strain evidence="2">HUMS_12744610</strain>
    </source>
</reference>
<comment type="caution">
    <text evidence="1">The sequence shown here is derived from an EMBL/GenBank/DDBJ whole genome shotgun (WGS) entry which is preliminary data.</text>
</comment>